<dbReference type="Gene3D" id="3.40.50.720">
    <property type="entry name" value="NAD(P)-binding Rossmann-like Domain"/>
    <property type="match status" value="1"/>
</dbReference>
<dbReference type="Gene3D" id="3.90.25.10">
    <property type="entry name" value="UDP-galactose 4-epimerase, domain 1"/>
    <property type="match status" value="1"/>
</dbReference>
<comment type="catalytic activity">
    <reaction evidence="1">
        <text>UDP-alpha-D-glucose = UDP-alpha-D-galactose</text>
        <dbReference type="Rhea" id="RHEA:22168"/>
        <dbReference type="ChEBI" id="CHEBI:58885"/>
        <dbReference type="ChEBI" id="CHEBI:66914"/>
        <dbReference type="EC" id="5.1.3.2"/>
    </reaction>
</comment>
<dbReference type="InterPro" id="IPR001509">
    <property type="entry name" value="Epimerase_deHydtase"/>
</dbReference>
<evidence type="ECO:0000256" key="4">
    <source>
        <dbReference type="ARBA" id="ARBA00007637"/>
    </source>
</evidence>
<gene>
    <name evidence="13" type="primary">galE</name>
    <name evidence="13" type="ORF">EIW28_11265</name>
</gene>
<dbReference type="NCBIfam" id="TIGR01179">
    <property type="entry name" value="galE"/>
    <property type="match status" value="1"/>
</dbReference>
<reference evidence="13 14" key="1">
    <citation type="submission" date="2018-12" db="EMBL/GenBank/DDBJ databases">
        <title>Glycomyces sp. YIM 121974 draft genome.</title>
        <authorList>
            <person name="Li Q."/>
        </authorList>
    </citation>
    <scope>NUCLEOTIDE SEQUENCE [LARGE SCALE GENOMIC DNA]</scope>
    <source>
        <strain evidence="13 14">YIM 121974</strain>
    </source>
</reference>
<evidence type="ECO:0000256" key="8">
    <source>
        <dbReference type="ARBA" id="ARBA00023235"/>
    </source>
</evidence>
<dbReference type="UniPathway" id="UPA00214"/>
<comment type="caution">
    <text evidence="13">The sequence shown here is derived from an EMBL/GenBank/DDBJ whole genome shotgun (WGS) entry which is preliminary data.</text>
</comment>
<accession>A0A426UXE3</accession>
<proteinExistence type="inferred from homology"/>
<dbReference type="Proteomes" id="UP000277256">
    <property type="component" value="Unassembled WGS sequence"/>
</dbReference>
<evidence type="ECO:0000256" key="10">
    <source>
        <dbReference type="ARBA" id="ARBA00031367"/>
    </source>
</evidence>
<dbReference type="PANTHER" id="PTHR43725">
    <property type="entry name" value="UDP-GLUCOSE 4-EPIMERASE"/>
    <property type="match status" value="1"/>
</dbReference>
<evidence type="ECO:0000256" key="2">
    <source>
        <dbReference type="ARBA" id="ARBA00001911"/>
    </source>
</evidence>
<feature type="domain" description="NAD-dependent epimerase/dehydratase" evidence="12">
    <location>
        <begin position="27"/>
        <end position="273"/>
    </location>
</feature>
<dbReference type="PANTHER" id="PTHR43725:SF53">
    <property type="entry name" value="UDP-ARABINOSE 4-EPIMERASE 1"/>
    <property type="match status" value="1"/>
</dbReference>
<evidence type="ECO:0000256" key="7">
    <source>
        <dbReference type="ARBA" id="ARBA00023027"/>
    </source>
</evidence>
<name>A0A426UXE3_9ACTN</name>
<dbReference type="InterPro" id="IPR036291">
    <property type="entry name" value="NAD(P)-bd_dom_sf"/>
</dbReference>
<evidence type="ECO:0000256" key="9">
    <source>
        <dbReference type="ARBA" id="ARBA00023277"/>
    </source>
</evidence>
<comment type="pathway">
    <text evidence="3">Carbohydrate metabolism; galactose metabolism.</text>
</comment>
<dbReference type="AlphaFoldDB" id="A0A426UXE3"/>
<comment type="similarity">
    <text evidence="4">Belongs to the NAD(P)-dependent epimerase/dehydratase family.</text>
</comment>
<dbReference type="SUPFAM" id="SSF51735">
    <property type="entry name" value="NAD(P)-binding Rossmann-fold domains"/>
    <property type="match status" value="1"/>
</dbReference>
<evidence type="ECO:0000256" key="11">
    <source>
        <dbReference type="ARBA" id="ARBA00033067"/>
    </source>
</evidence>
<keyword evidence="7" id="KW-0520">NAD</keyword>
<evidence type="ECO:0000313" key="13">
    <source>
        <dbReference type="EMBL" id="RRR99299.1"/>
    </source>
</evidence>
<comment type="cofactor">
    <cofactor evidence="2">
        <name>NAD(+)</name>
        <dbReference type="ChEBI" id="CHEBI:57540"/>
    </cofactor>
</comment>
<evidence type="ECO:0000313" key="14">
    <source>
        <dbReference type="Proteomes" id="UP000277256"/>
    </source>
</evidence>
<evidence type="ECO:0000256" key="3">
    <source>
        <dbReference type="ARBA" id="ARBA00004947"/>
    </source>
</evidence>
<sequence>MGPRPRTRDLGRALAEGQPEGGTVKYLVTGGAGYIGSIVATMLLEAGHDVVVLDDCSTGAAERVPAGATLVRRPVQEVAEVLDGSFDGVLHFAGLIAAGESMEKPEIYWEANTNGTFALLAAMREAGVRTLVFSSTAAVYGNPLEVPIKEDAVKAPTSTYGATKLSSDMAIQSEATAHGLAAVSLRYFNVVGAYRDRAGVWHGENHEPETHIIPIAFDAASGRRESFAIFGDDYPTPDGTCVRDYIHVADLAEAHLLALGAAAPGEHKIYNLGNGNGFSNKEVVAVVKEVTGTDFPVLVGPRRAGDPAELVASSERARTELGWKPSRDGLDRMVADAWEYYRHARR</sequence>
<dbReference type="InterPro" id="IPR005886">
    <property type="entry name" value="UDP_G4E"/>
</dbReference>
<evidence type="ECO:0000256" key="1">
    <source>
        <dbReference type="ARBA" id="ARBA00000083"/>
    </source>
</evidence>
<dbReference type="GO" id="GO:0003978">
    <property type="term" value="F:UDP-glucose 4-epimerase activity"/>
    <property type="evidence" value="ECO:0007669"/>
    <property type="project" value="UniProtKB-EC"/>
</dbReference>
<protein>
    <recommendedName>
        <fullName evidence="6">UDP-glucose 4-epimerase</fullName>
        <ecNumber evidence="5">5.1.3.2</ecNumber>
    </recommendedName>
    <alternativeName>
        <fullName evidence="11">Galactowaldenase</fullName>
    </alternativeName>
    <alternativeName>
        <fullName evidence="10">UDP-galactose 4-epimerase</fullName>
    </alternativeName>
</protein>
<dbReference type="GO" id="GO:0033499">
    <property type="term" value="P:galactose catabolic process via UDP-galactose, Leloir pathway"/>
    <property type="evidence" value="ECO:0007669"/>
    <property type="project" value="TreeGrafter"/>
</dbReference>
<organism evidence="13 14">
    <name type="scientific">Glycomyces terrestris</name>
    <dbReference type="NCBI Taxonomy" id="2493553"/>
    <lineage>
        <taxon>Bacteria</taxon>
        <taxon>Bacillati</taxon>
        <taxon>Actinomycetota</taxon>
        <taxon>Actinomycetes</taxon>
        <taxon>Glycomycetales</taxon>
        <taxon>Glycomycetaceae</taxon>
        <taxon>Glycomyces</taxon>
    </lineage>
</organism>
<dbReference type="EMBL" id="RSEB01000003">
    <property type="protein sequence ID" value="RRR99299.1"/>
    <property type="molecule type" value="Genomic_DNA"/>
</dbReference>
<keyword evidence="14" id="KW-1185">Reference proteome</keyword>
<evidence type="ECO:0000256" key="5">
    <source>
        <dbReference type="ARBA" id="ARBA00013189"/>
    </source>
</evidence>
<evidence type="ECO:0000259" key="12">
    <source>
        <dbReference type="Pfam" id="PF01370"/>
    </source>
</evidence>
<keyword evidence="9" id="KW-0119">Carbohydrate metabolism</keyword>
<dbReference type="Pfam" id="PF01370">
    <property type="entry name" value="Epimerase"/>
    <property type="match status" value="1"/>
</dbReference>
<keyword evidence="8 13" id="KW-0413">Isomerase</keyword>
<evidence type="ECO:0000256" key="6">
    <source>
        <dbReference type="ARBA" id="ARBA00018569"/>
    </source>
</evidence>
<dbReference type="OrthoDB" id="9801785at2"/>
<dbReference type="EC" id="5.1.3.2" evidence="5"/>